<evidence type="ECO:0000256" key="2">
    <source>
        <dbReference type="ARBA" id="ARBA00012438"/>
    </source>
</evidence>
<dbReference type="PANTHER" id="PTHR24421">
    <property type="entry name" value="NITRATE/NITRITE SENSOR PROTEIN NARX-RELATED"/>
    <property type="match status" value="1"/>
</dbReference>
<dbReference type="EC" id="2.7.13.3" evidence="2"/>
<dbReference type="SMART" id="SM00387">
    <property type="entry name" value="HATPase_c"/>
    <property type="match status" value="1"/>
</dbReference>
<dbReference type="PANTHER" id="PTHR24421:SF10">
    <property type="entry name" value="NITRATE_NITRITE SENSOR PROTEIN NARQ"/>
    <property type="match status" value="1"/>
</dbReference>
<feature type="compositionally biased region" description="Low complexity" evidence="9">
    <location>
        <begin position="372"/>
        <end position="383"/>
    </location>
</feature>
<feature type="transmembrane region" description="Helical" evidence="10">
    <location>
        <begin position="146"/>
        <end position="167"/>
    </location>
</feature>
<feature type="transmembrane region" description="Helical" evidence="10">
    <location>
        <begin position="116"/>
        <end position="134"/>
    </location>
</feature>
<feature type="region of interest" description="Disordered" evidence="9">
    <location>
        <begin position="442"/>
        <end position="483"/>
    </location>
</feature>
<sequence length="483" mass="52811">MAEKPASLRPTRGDVYLVLALAGASMVFAILYNTTAYWPFKGPLWLICLASVLVTVPLLYRRRYPSQVAWIQATIFVTAQFLAIMEPGVTQIILFMGLYSVGAWQSNRRAAFVSRLLLCVGIFVYLLISMALQFEAIGDMTVLQFAAGSAVSFLINVAFFGGAWLFGNRAWNQRRLMDELRTANAEVRCQEQKLTRQALDLERVRIARELHDGIAHHITGVGIHAAAARRSLEKNPDKARESLKTIESSTRETVDELRALVYTLRDTDDLSTAEHNAKGNPSLGDIPELIDVSRRSGQRIEVLTIGQPRPLTPITEMSIYRVIQESLTNCRRYAGSYAEVEVRLRYGASELEIEISDSRSPGPPRKEPQFDPEPSADSAPEPALESDDERSGDVRTPKHTGLGLGIVGMRERMSALGGTLDAGPKSRGGWLVRAQIPYPQNITDSESAALPGADADADSSTAPTASTTPSTTASSTTESTAKA</sequence>
<dbReference type="Pfam" id="PF23539">
    <property type="entry name" value="DUF7134"/>
    <property type="match status" value="1"/>
</dbReference>
<reference evidence="12" key="1">
    <citation type="submission" date="2024-06" db="EMBL/GenBank/DDBJ databases">
        <title>Brevibacterium koreense sp. nov., isolated from jogae-jeotgal, a Korean fermented seafood.</title>
        <authorList>
            <person name="Whon T.W."/>
            <person name="Nam S."/>
            <person name="Kim Y."/>
        </authorList>
    </citation>
    <scope>NUCLEOTIDE SEQUENCE</scope>
    <source>
        <strain evidence="12">CBA3109</strain>
    </source>
</reference>
<accession>A0AAU7ULM3</accession>
<evidence type="ECO:0000256" key="5">
    <source>
        <dbReference type="ARBA" id="ARBA00022741"/>
    </source>
</evidence>
<dbReference type="InterPro" id="IPR036890">
    <property type="entry name" value="HATPase_C_sf"/>
</dbReference>
<dbReference type="KEGG" id="bkr:AAFP32_15860"/>
<feature type="transmembrane region" description="Helical" evidence="10">
    <location>
        <begin position="80"/>
        <end position="104"/>
    </location>
</feature>
<evidence type="ECO:0000256" key="3">
    <source>
        <dbReference type="ARBA" id="ARBA00022553"/>
    </source>
</evidence>
<evidence type="ECO:0000256" key="7">
    <source>
        <dbReference type="ARBA" id="ARBA00022840"/>
    </source>
</evidence>
<dbReference type="InterPro" id="IPR050482">
    <property type="entry name" value="Sensor_HK_TwoCompSys"/>
</dbReference>
<evidence type="ECO:0000313" key="12">
    <source>
        <dbReference type="EMBL" id="XBV89018.1"/>
    </source>
</evidence>
<dbReference type="Gene3D" id="1.20.5.1930">
    <property type="match status" value="1"/>
</dbReference>
<organism evidence="12">
    <name type="scientific">Brevibacterium koreense</name>
    <dbReference type="NCBI Taxonomy" id="3140787"/>
    <lineage>
        <taxon>Bacteria</taxon>
        <taxon>Bacillati</taxon>
        <taxon>Actinomycetota</taxon>
        <taxon>Actinomycetes</taxon>
        <taxon>Micrococcales</taxon>
        <taxon>Brevibacteriaceae</taxon>
        <taxon>Brevibacterium</taxon>
    </lineage>
</organism>
<evidence type="ECO:0000256" key="9">
    <source>
        <dbReference type="SAM" id="MobiDB-lite"/>
    </source>
</evidence>
<dbReference type="GO" id="GO:0016020">
    <property type="term" value="C:membrane"/>
    <property type="evidence" value="ECO:0007669"/>
    <property type="project" value="InterPro"/>
</dbReference>
<evidence type="ECO:0000259" key="11">
    <source>
        <dbReference type="SMART" id="SM00387"/>
    </source>
</evidence>
<evidence type="ECO:0000256" key="4">
    <source>
        <dbReference type="ARBA" id="ARBA00022679"/>
    </source>
</evidence>
<dbReference type="SUPFAM" id="SSF55874">
    <property type="entry name" value="ATPase domain of HSP90 chaperone/DNA topoisomerase II/histidine kinase"/>
    <property type="match status" value="1"/>
</dbReference>
<dbReference type="Pfam" id="PF02518">
    <property type="entry name" value="HATPase_c"/>
    <property type="match status" value="1"/>
</dbReference>
<name>A0AAU7ULM3_9MICO</name>
<dbReference type="Pfam" id="PF07730">
    <property type="entry name" value="HisKA_3"/>
    <property type="match status" value="1"/>
</dbReference>
<dbReference type="InterPro" id="IPR003594">
    <property type="entry name" value="HATPase_dom"/>
</dbReference>
<dbReference type="EMBL" id="CP158281">
    <property type="protein sequence ID" value="XBV89018.1"/>
    <property type="molecule type" value="Genomic_DNA"/>
</dbReference>
<evidence type="ECO:0000256" key="8">
    <source>
        <dbReference type="ARBA" id="ARBA00023012"/>
    </source>
</evidence>
<dbReference type="GO" id="GO:0046983">
    <property type="term" value="F:protein dimerization activity"/>
    <property type="evidence" value="ECO:0007669"/>
    <property type="project" value="InterPro"/>
</dbReference>
<keyword evidence="10" id="KW-0472">Membrane</keyword>
<protein>
    <recommendedName>
        <fullName evidence="2">histidine kinase</fullName>
        <ecNumber evidence="2">2.7.13.3</ecNumber>
    </recommendedName>
</protein>
<keyword evidence="8" id="KW-0902">Two-component regulatory system</keyword>
<dbReference type="GO" id="GO:0005524">
    <property type="term" value="F:ATP binding"/>
    <property type="evidence" value="ECO:0007669"/>
    <property type="project" value="UniProtKB-KW"/>
</dbReference>
<gene>
    <name evidence="12" type="ORF">AAFP32_15860</name>
</gene>
<feature type="transmembrane region" description="Helical" evidence="10">
    <location>
        <begin position="15"/>
        <end position="32"/>
    </location>
</feature>
<comment type="catalytic activity">
    <reaction evidence="1">
        <text>ATP + protein L-histidine = ADP + protein N-phospho-L-histidine.</text>
        <dbReference type="EC" id="2.7.13.3"/>
    </reaction>
</comment>
<feature type="region of interest" description="Disordered" evidence="9">
    <location>
        <begin position="354"/>
        <end position="406"/>
    </location>
</feature>
<keyword evidence="3" id="KW-0597">Phosphoprotein</keyword>
<dbReference type="Gene3D" id="3.30.565.10">
    <property type="entry name" value="Histidine kinase-like ATPase, C-terminal domain"/>
    <property type="match status" value="1"/>
</dbReference>
<evidence type="ECO:0000256" key="6">
    <source>
        <dbReference type="ARBA" id="ARBA00022777"/>
    </source>
</evidence>
<keyword evidence="4" id="KW-0808">Transferase</keyword>
<dbReference type="RefSeq" id="WP_350269962.1">
    <property type="nucleotide sequence ID" value="NZ_CP158281.1"/>
</dbReference>
<feature type="compositionally biased region" description="Low complexity" evidence="9">
    <location>
        <begin position="458"/>
        <end position="483"/>
    </location>
</feature>
<keyword evidence="10" id="KW-1133">Transmembrane helix</keyword>
<keyword evidence="6 12" id="KW-0418">Kinase</keyword>
<feature type="domain" description="Histidine kinase/HSP90-like ATPase" evidence="11">
    <location>
        <begin position="314"/>
        <end position="440"/>
    </location>
</feature>
<dbReference type="GO" id="GO:0000155">
    <property type="term" value="F:phosphorelay sensor kinase activity"/>
    <property type="evidence" value="ECO:0007669"/>
    <property type="project" value="InterPro"/>
</dbReference>
<keyword evidence="7" id="KW-0067">ATP-binding</keyword>
<feature type="transmembrane region" description="Helical" evidence="10">
    <location>
        <begin position="44"/>
        <end position="60"/>
    </location>
</feature>
<dbReference type="InterPro" id="IPR055558">
    <property type="entry name" value="DUF7134"/>
</dbReference>
<dbReference type="AlphaFoldDB" id="A0AAU7ULM3"/>
<keyword evidence="5" id="KW-0547">Nucleotide-binding</keyword>
<dbReference type="CDD" id="cd16917">
    <property type="entry name" value="HATPase_UhpB-NarQ-NarX-like"/>
    <property type="match status" value="1"/>
</dbReference>
<evidence type="ECO:0000256" key="10">
    <source>
        <dbReference type="SAM" id="Phobius"/>
    </source>
</evidence>
<proteinExistence type="predicted"/>
<keyword evidence="10" id="KW-0812">Transmembrane</keyword>
<dbReference type="InterPro" id="IPR011712">
    <property type="entry name" value="Sig_transdc_His_kin_sub3_dim/P"/>
</dbReference>
<evidence type="ECO:0000256" key="1">
    <source>
        <dbReference type="ARBA" id="ARBA00000085"/>
    </source>
</evidence>